<dbReference type="EMBL" id="JAGUCN010000040">
    <property type="protein sequence ID" value="MBS2213937.1"/>
    <property type="molecule type" value="Genomic_DNA"/>
</dbReference>
<dbReference type="Gene3D" id="3.40.50.300">
    <property type="entry name" value="P-loop containing nucleotide triphosphate hydrolases"/>
    <property type="match status" value="1"/>
</dbReference>
<dbReference type="InterPro" id="IPR027417">
    <property type="entry name" value="P-loop_NTPase"/>
</dbReference>
<accession>A0ABS5KGP6</accession>
<dbReference type="Proteomes" id="UP000721861">
    <property type="component" value="Unassembled WGS sequence"/>
</dbReference>
<keyword evidence="1" id="KW-0175">Coiled coil</keyword>
<feature type="coiled-coil region" evidence="1">
    <location>
        <begin position="305"/>
        <end position="357"/>
    </location>
</feature>
<feature type="transmembrane region" description="Helical" evidence="2">
    <location>
        <begin position="701"/>
        <end position="723"/>
    </location>
</feature>
<evidence type="ECO:0000313" key="4">
    <source>
        <dbReference type="Proteomes" id="UP000721861"/>
    </source>
</evidence>
<keyword evidence="2" id="KW-0472">Membrane</keyword>
<evidence type="ECO:0000256" key="2">
    <source>
        <dbReference type="SAM" id="Phobius"/>
    </source>
</evidence>
<keyword evidence="2" id="KW-0812">Transmembrane</keyword>
<dbReference type="RefSeq" id="WP_212231825.1">
    <property type="nucleotide sequence ID" value="NZ_JAGUCN010000040.1"/>
</dbReference>
<protein>
    <submittedName>
        <fullName evidence="3">50S ribosome-binding GTPase</fullName>
    </submittedName>
</protein>
<name>A0ABS5KGP6_9BACT</name>
<comment type="caution">
    <text evidence="3">The sequence shown here is derived from an EMBL/GenBank/DDBJ whole genome shotgun (WGS) entry which is preliminary data.</text>
</comment>
<feature type="transmembrane region" description="Helical" evidence="2">
    <location>
        <begin position="675"/>
        <end position="695"/>
    </location>
</feature>
<sequence>MNENNSETKQLLIKFEELISLSKDELTKSILEIETNVESRSNYDALRRIHKSVGQYIEKKRELVYIGFMGHFSSGKSSTINSLLNLSGKNAREVDLHPSDKAISLITHPSNEPSFIKLVSYGNIPVKPVYVEHDFLKNIVFIDTPGAGDTDPLIISELMQDYLPICDLLLYFFSSTNPLDENDLPLLKAKEENLSLIPTKFIVTRADEFRKDFDSGISVDNFDESESNRFIAKAIARIKDTIDLVKISDKDFHIIDNKKGFGIPDLVDYVSEYSSLDDVENKIRMHEYKVSLFRNNGLKIRSRFLENTTSKLKTLNKYVDDARNNIARYEDKVRITNNRLTETWRNYQSEIERIKNRNIKDLEEPSLKNVCTTIWGDTLIVELFNKISSNFSSFKSTPVNEFYDEFISKTQDEIRPYLSSVRTEIENVDLNRFQNLKYKIEDFKVTELPQINVTFSTFVESEMNKIETTLLSAVKELLYFLKSNNNSLSHRLLNFQPISLLSDIIRKAQEGLNKDIDVHFDHVYLYRAGVFSEHVKEYISKLGIGHKLNQLESEFKEQFKEQIKQKAADIIFSNYNENTKTFQDSLSKLKYDFEENQITLNSVDLSVVEFDKIETKSTIAESSSNLCNILIDNVNHRLRNKIKSTFHEIEQNIREYQTKFRTKTKTLKRNRWTRFFLFTVIAASIVLPFTIFNYLKLNDDTANNFIISIVANLVLPVISFAIAKLTDTISDKIRDSKQEIKNEMITSSNKILDNSLKEFKDNQDEKTLIDKHFRESLEKQLADIRNQSYSKKLSGIYLELIECHKKDKEIRSVYIEEIKNITRLLSAYFNYDDAKLEVISHDIKQEAIEPSFDFLADLKTQISDVNNKIQEINLV</sequence>
<dbReference type="SUPFAM" id="SSF52540">
    <property type="entry name" value="P-loop containing nucleoside triphosphate hydrolases"/>
    <property type="match status" value="1"/>
</dbReference>
<evidence type="ECO:0000256" key="1">
    <source>
        <dbReference type="SAM" id="Coils"/>
    </source>
</evidence>
<gene>
    <name evidence="3" type="ORF">KEM09_21190</name>
</gene>
<dbReference type="PANTHER" id="PTHR43681:SF1">
    <property type="entry name" value="SARCALUMENIN"/>
    <property type="match status" value="1"/>
</dbReference>
<evidence type="ECO:0000313" key="3">
    <source>
        <dbReference type="EMBL" id="MBS2213937.1"/>
    </source>
</evidence>
<keyword evidence="4" id="KW-1185">Reference proteome</keyword>
<proteinExistence type="predicted"/>
<keyword evidence="2" id="KW-1133">Transmembrane helix</keyword>
<organism evidence="3 4">
    <name type="scientific">Carboxylicivirga mesophila</name>
    <dbReference type="NCBI Taxonomy" id="1166478"/>
    <lineage>
        <taxon>Bacteria</taxon>
        <taxon>Pseudomonadati</taxon>
        <taxon>Bacteroidota</taxon>
        <taxon>Bacteroidia</taxon>
        <taxon>Marinilabiliales</taxon>
        <taxon>Marinilabiliaceae</taxon>
        <taxon>Carboxylicivirga</taxon>
    </lineage>
</organism>
<dbReference type="PANTHER" id="PTHR43681">
    <property type="entry name" value="TRANSMEMBRANE GTPASE FZO"/>
    <property type="match status" value="1"/>
</dbReference>
<dbReference type="InterPro" id="IPR051943">
    <property type="entry name" value="TRAFAC_Dynamin-like_GTPase"/>
</dbReference>
<reference evidence="3 4" key="1">
    <citation type="journal article" date="2014" name="Int. J. Syst. Evol. Microbiol.">
        <title>Carboxylicivirga gen. nov. in the family Marinilabiliaceae with two novel species, Carboxylicivirga mesophila sp. nov. and Carboxylicivirga taeanensis sp. nov., and reclassification of Cytophaga fermentans as Saccharicrinis fermentans gen. nov., comb. nov.</title>
        <authorList>
            <person name="Yang S.H."/>
            <person name="Seo H.S."/>
            <person name="Woo J.H."/>
            <person name="Oh H.M."/>
            <person name="Jang H."/>
            <person name="Lee J.H."/>
            <person name="Kim S.J."/>
            <person name="Kwon K.K."/>
        </authorList>
    </citation>
    <scope>NUCLEOTIDE SEQUENCE [LARGE SCALE GENOMIC DNA]</scope>
    <source>
        <strain evidence="3 4">JCM 18290</strain>
    </source>
</reference>